<accession>A0AAN8A701</accession>
<evidence type="ECO:0000313" key="8">
    <source>
        <dbReference type="EMBL" id="KAK5779777.1"/>
    </source>
</evidence>
<evidence type="ECO:0000256" key="6">
    <source>
        <dbReference type="ARBA" id="ARBA00022840"/>
    </source>
</evidence>
<reference evidence="9" key="1">
    <citation type="submission" date="2023-07" db="EMBL/GenBank/DDBJ databases">
        <title>A draft genome of Kazachstania heterogenica Y-27499.</title>
        <authorList>
            <person name="Donic C."/>
            <person name="Kralova J.S."/>
            <person name="Fidel L."/>
            <person name="Ben-Dor S."/>
            <person name="Jung S."/>
        </authorList>
    </citation>
    <scope>NUCLEOTIDE SEQUENCE [LARGE SCALE GENOMIC DNA]</scope>
    <source>
        <strain evidence="9">Y27499</strain>
    </source>
</reference>
<keyword evidence="4" id="KW-0547">Nucleotide-binding</keyword>
<dbReference type="InterPro" id="IPR029056">
    <property type="entry name" value="Ribokinase-like"/>
</dbReference>
<dbReference type="CDD" id="cd01173">
    <property type="entry name" value="pyridoxal_pyridoxamine_kinase"/>
    <property type="match status" value="1"/>
</dbReference>
<evidence type="ECO:0000256" key="2">
    <source>
        <dbReference type="ARBA" id="ARBA00012104"/>
    </source>
</evidence>
<dbReference type="GO" id="GO:0008478">
    <property type="term" value="F:pyridoxal kinase activity"/>
    <property type="evidence" value="ECO:0007669"/>
    <property type="project" value="UniProtKB-EC"/>
</dbReference>
<dbReference type="Pfam" id="PF08543">
    <property type="entry name" value="Phos_pyr_kin"/>
    <property type="match status" value="1"/>
</dbReference>
<gene>
    <name evidence="8" type="ORF">RI543_002900</name>
</gene>
<dbReference type="GO" id="GO:0005829">
    <property type="term" value="C:cytosol"/>
    <property type="evidence" value="ECO:0007669"/>
    <property type="project" value="TreeGrafter"/>
</dbReference>
<protein>
    <recommendedName>
        <fullName evidence="2">pyridoxal kinase</fullName>
        <ecNumber evidence="2">2.7.1.35</ecNumber>
    </recommendedName>
</protein>
<dbReference type="EC" id="2.7.1.35" evidence="2"/>
<evidence type="ECO:0000256" key="4">
    <source>
        <dbReference type="ARBA" id="ARBA00022741"/>
    </source>
</evidence>
<sequence length="321" mass="36433">MPRLLATQSHVVHGYVGNKAATFPLQCLGWDVDCCNTVQFSNHTGYGMDKVFGSITKSDNLNKLLSGLFQNFTHDYEALLSGYLPNADSVRCMGHHYTEFKKQNPKTLWLMDPVMGDEGKLYVNEDVIPEYRNLALSERGIVDIITPNQFELEILCGQKIANFEQLKNALHFLHESIPIIIVTSCDPKLFNDEGHIYCVASMRDKEASLFRIPYIDSYFTGVGDLFSALLLDRTYKLLNDETSTLTFEDQINDVLNVIQRVLLVTKSMAPDNIKSTIGSIETMKMMELKIVQCRDLFDTVPCKNARFGSVVKDEKFIIKKF</sequence>
<evidence type="ECO:0000313" key="9">
    <source>
        <dbReference type="Proteomes" id="UP001306508"/>
    </source>
</evidence>
<evidence type="ECO:0000259" key="7">
    <source>
        <dbReference type="Pfam" id="PF08543"/>
    </source>
</evidence>
<evidence type="ECO:0000256" key="1">
    <source>
        <dbReference type="ARBA" id="ARBA00008805"/>
    </source>
</evidence>
<keyword evidence="3" id="KW-0808">Transferase</keyword>
<dbReference type="EMBL" id="JAWIZZ010000046">
    <property type="protein sequence ID" value="KAK5779777.1"/>
    <property type="molecule type" value="Genomic_DNA"/>
</dbReference>
<dbReference type="NCBIfam" id="TIGR00687">
    <property type="entry name" value="pyridox_kin"/>
    <property type="match status" value="1"/>
</dbReference>
<dbReference type="GO" id="GO:0005524">
    <property type="term" value="F:ATP binding"/>
    <property type="evidence" value="ECO:0007669"/>
    <property type="project" value="UniProtKB-KW"/>
</dbReference>
<evidence type="ECO:0000256" key="3">
    <source>
        <dbReference type="ARBA" id="ARBA00022679"/>
    </source>
</evidence>
<keyword evidence="9" id="KW-1185">Reference proteome</keyword>
<name>A0AAN8A701_9SACH</name>
<dbReference type="PANTHER" id="PTHR10534:SF2">
    <property type="entry name" value="PYRIDOXAL KINASE"/>
    <property type="match status" value="1"/>
</dbReference>
<evidence type="ECO:0000256" key="5">
    <source>
        <dbReference type="ARBA" id="ARBA00022777"/>
    </source>
</evidence>
<dbReference type="InterPro" id="IPR004625">
    <property type="entry name" value="PyrdxlKinase"/>
</dbReference>
<keyword evidence="5" id="KW-0418">Kinase</keyword>
<comment type="caution">
    <text evidence="8">The sequence shown here is derived from an EMBL/GenBank/DDBJ whole genome shotgun (WGS) entry which is preliminary data.</text>
</comment>
<organism evidence="8 9">
    <name type="scientific">Arxiozyma heterogenica</name>
    <dbReference type="NCBI Taxonomy" id="278026"/>
    <lineage>
        <taxon>Eukaryota</taxon>
        <taxon>Fungi</taxon>
        <taxon>Dikarya</taxon>
        <taxon>Ascomycota</taxon>
        <taxon>Saccharomycotina</taxon>
        <taxon>Saccharomycetes</taxon>
        <taxon>Saccharomycetales</taxon>
        <taxon>Saccharomycetaceae</taxon>
        <taxon>Arxiozyma</taxon>
    </lineage>
</organism>
<dbReference type="SUPFAM" id="SSF53613">
    <property type="entry name" value="Ribokinase-like"/>
    <property type="match status" value="1"/>
</dbReference>
<feature type="domain" description="Pyridoxamine kinase/Phosphomethylpyrimidine kinase" evidence="7">
    <location>
        <begin position="81"/>
        <end position="230"/>
    </location>
</feature>
<proteinExistence type="inferred from homology"/>
<dbReference type="Proteomes" id="UP001306508">
    <property type="component" value="Unassembled WGS sequence"/>
</dbReference>
<keyword evidence="6" id="KW-0067">ATP-binding</keyword>
<dbReference type="Gene3D" id="3.40.1190.20">
    <property type="match status" value="1"/>
</dbReference>
<dbReference type="PANTHER" id="PTHR10534">
    <property type="entry name" value="PYRIDOXAL KINASE"/>
    <property type="match status" value="1"/>
</dbReference>
<dbReference type="AlphaFoldDB" id="A0AAN8A701"/>
<comment type="similarity">
    <text evidence="1">Belongs to the pyridoxine kinase family.</text>
</comment>
<dbReference type="GO" id="GO:0009443">
    <property type="term" value="P:pyridoxal 5'-phosphate salvage"/>
    <property type="evidence" value="ECO:0007669"/>
    <property type="project" value="InterPro"/>
</dbReference>
<dbReference type="InterPro" id="IPR013749">
    <property type="entry name" value="PM/HMP-P_kinase-1"/>
</dbReference>